<protein>
    <submittedName>
        <fullName evidence="1">Uncharacterized protein</fullName>
    </submittedName>
</protein>
<name>A0A4Z0HSD5_MYCPR</name>
<evidence type="ECO:0000313" key="1">
    <source>
        <dbReference type="EMBL" id="TGB43961.1"/>
    </source>
</evidence>
<dbReference type="EMBL" id="RWKA01000004">
    <property type="protein sequence ID" value="TGB43961.1"/>
    <property type="molecule type" value="Genomic_DNA"/>
</dbReference>
<evidence type="ECO:0000313" key="2">
    <source>
        <dbReference type="Proteomes" id="UP000297792"/>
    </source>
</evidence>
<sequence length="241" mass="25933">MTNFGGYQNGFGAPPQYGFGAPAPISTPPPAADRITPIGQVVVSALLILPTIAFFYVGSRPFRRAWMHQWPLGVTMWLPGVLLAVYFVVVVACWARPGRRLPAVAIAGVVALFDTVQSGISHQLLRGGELDLSAQPSFALPGWFYQAAHVLIFVGYVAAWGVARRRNKIWSVGLVGAVVAAVVVRWIHQTEAVDVFKASSSWINAWAVEVGAFVLSCLICWALDAIGSAARRPTTPQIPGR</sequence>
<keyword evidence="2" id="KW-1185">Reference proteome</keyword>
<reference evidence="1 2" key="1">
    <citation type="submission" date="2018-12" db="EMBL/GenBank/DDBJ databases">
        <title>Draft genome sequences of Mycolicibacterium peregrinum isolated from a pig with lymphadenitis and from soil on the same Japanese pig farm.</title>
        <authorList>
            <person name="Komatsu T."/>
            <person name="Ohya K."/>
            <person name="Sawai K."/>
            <person name="Odoi J.O."/>
            <person name="Otsu K."/>
            <person name="Ota A."/>
            <person name="Ito T."/>
            <person name="Kawai M."/>
            <person name="Maruyama F."/>
        </authorList>
    </citation>
    <scope>NUCLEOTIDE SEQUENCE [LARGE SCALE GENOMIC DNA]</scope>
    <source>
        <strain evidence="1 2">138</strain>
    </source>
</reference>
<dbReference type="AlphaFoldDB" id="A0A4Z0HSD5"/>
<accession>A0A4Z0HSD5</accession>
<comment type="caution">
    <text evidence="1">The sequence shown here is derived from an EMBL/GenBank/DDBJ whole genome shotgun (WGS) entry which is preliminary data.</text>
</comment>
<organism evidence="1 2">
    <name type="scientific">Mycolicibacterium peregrinum</name>
    <name type="common">Mycobacterium peregrinum</name>
    <dbReference type="NCBI Taxonomy" id="43304"/>
    <lineage>
        <taxon>Bacteria</taxon>
        <taxon>Bacillati</taxon>
        <taxon>Actinomycetota</taxon>
        <taxon>Actinomycetes</taxon>
        <taxon>Mycobacteriales</taxon>
        <taxon>Mycobacteriaceae</taxon>
        <taxon>Mycolicibacterium</taxon>
    </lineage>
</organism>
<dbReference type="RefSeq" id="WP_135359910.1">
    <property type="nucleotide sequence ID" value="NZ_RWJZ01000003.1"/>
</dbReference>
<dbReference type="Proteomes" id="UP000297792">
    <property type="component" value="Unassembled WGS sequence"/>
</dbReference>
<gene>
    <name evidence="1" type="ORF">EJD98_08725</name>
</gene>
<proteinExistence type="predicted"/>